<dbReference type="SUPFAM" id="SSF56672">
    <property type="entry name" value="DNA/RNA polymerases"/>
    <property type="match status" value="1"/>
</dbReference>
<gene>
    <name evidence="3" type="primary">LOC106774652</name>
</gene>
<reference evidence="2" key="1">
    <citation type="journal article" date="2014" name="Nat. Commun.">
        <title>Genome sequence of mungbean and insights into evolution within Vigna species.</title>
        <authorList>
            <person name="Kang Y.J."/>
            <person name="Kim S.K."/>
            <person name="Kim M.Y."/>
            <person name="Lestari P."/>
            <person name="Kim K.H."/>
            <person name="Ha B.K."/>
            <person name="Jun T.H."/>
            <person name="Hwang W.J."/>
            <person name="Lee T."/>
            <person name="Lee J."/>
            <person name="Shim S."/>
            <person name="Yoon M.Y."/>
            <person name="Jang Y.E."/>
            <person name="Han K.S."/>
            <person name="Taeprayoon P."/>
            <person name="Yoon N."/>
            <person name="Somta P."/>
            <person name="Tanya P."/>
            <person name="Kim K.S."/>
            <person name="Gwag J.G."/>
            <person name="Moon J.K."/>
            <person name="Lee Y.H."/>
            <person name="Park B.S."/>
            <person name="Bombarely A."/>
            <person name="Doyle J.J."/>
            <person name="Jackson S.A."/>
            <person name="Schafleitner R."/>
            <person name="Srinives P."/>
            <person name="Varshney R.K."/>
            <person name="Lee S.H."/>
        </authorList>
    </citation>
    <scope>NUCLEOTIDE SEQUENCE [LARGE SCALE GENOMIC DNA]</scope>
    <source>
        <strain evidence="2">cv. VC1973A</strain>
    </source>
</reference>
<dbReference type="Gene3D" id="3.30.420.10">
    <property type="entry name" value="Ribonuclease H-like superfamily/Ribonuclease H"/>
    <property type="match status" value="1"/>
</dbReference>
<feature type="domain" description="Integrase catalytic" evidence="1">
    <location>
        <begin position="83"/>
        <end position="240"/>
    </location>
</feature>
<reference evidence="3" key="2">
    <citation type="submission" date="2025-08" db="UniProtKB">
        <authorList>
            <consortium name="RefSeq"/>
        </authorList>
    </citation>
    <scope>IDENTIFICATION</scope>
    <source>
        <tissue evidence="3">Leaf</tissue>
    </source>
</reference>
<evidence type="ECO:0000313" key="3">
    <source>
        <dbReference type="RefSeq" id="XP_014517182.1"/>
    </source>
</evidence>
<dbReference type="GO" id="GO:0015074">
    <property type="term" value="P:DNA integration"/>
    <property type="evidence" value="ECO:0007669"/>
    <property type="project" value="InterPro"/>
</dbReference>
<dbReference type="InterPro" id="IPR012337">
    <property type="entry name" value="RNaseH-like_sf"/>
</dbReference>
<dbReference type="InterPro" id="IPR001584">
    <property type="entry name" value="Integrase_cat-core"/>
</dbReference>
<organism evidence="2 3">
    <name type="scientific">Vigna radiata var. radiata</name>
    <name type="common">Mung bean</name>
    <name type="synonym">Phaseolus aureus</name>
    <dbReference type="NCBI Taxonomy" id="3916"/>
    <lineage>
        <taxon>Eukaryota</taxon>
        <taxon>Viridiplantae</taxon>
        <taxon>Streptophyta</taxon>
        <taxon>Embryophyta</taxon>
        <taxon>Tracheophyta</taxon>
        <taxon>Spermatophyta</taxon>
        <taxon>Magnoliopsida</taxon>
        <taxon>eudicotyledons</taxon>
        <taxon>Gunneridae</taxon>
        <taxon>Pentapetalae</taxon>
        <taxon>rosids</taxon>
        <taxon>fabids</taxon>
        <taxon>Fabales</taxon>
        <taxon>Fabaceae</taxon>
        <taxon>Papilionoideae</taxon>
        <taxon>50 kb inversion clade</taxon>
        <taxon>NPAAA clade</taxon>
        <taxon>indigoferoid/millettioid clade</taxon>
        <taxon>Phaseoleae</taxon>
        <taxon>Vigna</taxon>
    </lineage>
</organism>
<dbReference type="GeneID" id="106774652"/>
<dbReference type="Gene3D" id="2.40.70.10">
    <property type="entry name" value="Acid Proteases"/>
    <property type="match status" value="1"/>
</dbReference>
<dbReference type="RefSeq" id="XP_014517182.1">
    <property type="nucleotide sequence ID" value="XM_014661696.1"/>
</dbReference>
<dbReference type="PROSITE" id="PS50994">
    <property type="entry name" value="INTEGRASE"/>
    <property type="match status" value="1"/>
</dbReference>
<dbReference type="InterPro" id="IPR021109">
    <property type="entry name" value="Peptidase_aspartic_dom_sf"/>
</dbReference>
<dbReference type="InterPro" id="IPR043502">
    <property type="entry name" value="DNA/RNA_pol_sf"/>
</dbReference>
<evidence type="ECO:0000259" key="1">
    <source>
        <dbReference type="PROSITE" id="PS50994"/>
    </source>
</evidence>
<dbReference type="Proteomes" id="UP000087766">
    <property type="component" value="Chromosome 10"/>
</dbReference>
<dbReference type="SUPFAM" id="SSF53098">
    <property type="entry name" value="Ribonuclease H-like"/>
    <property type="match status" value="1"/>
</dbReference>
<accession>A0A1S3VG42</accession>
<dbReference type="GO" id="GO:0003676">
    <property type="term" value="F:nucleic acid binding"/>
    <property type="evidence" value="ECO:0007669"/>
    <property type="project" value="InterPro"/>
</dbReference>
<sequence>MTLQLADKSLKYPYGVAEDMIVKVDKYLFPVDSFVMEMEENGDAALILRRPFMKTAEILIDVKNGKLKVRIKDEEVNFDVFQAMSYPRDKKSCFQIDIVEELCMLQDKRIRNASALERILMESDYRPVAQPQRRLNPFMKEVVRKEVLKLLEAGIIYPISDSKWVHKHYGVKHKVVAPYHPQTNGQAEVSNREIKRILEKTVAFSRKDWSRKLDDALWAYRTAMKTSMGLSPFHMVYGKACHLPIEMEHEALWALKFLNFDPHEIQSKRRNQLFELEKMRLHAYDSSRSYKEKVKFYHDKKLIKSLHSMTVGATLWT</sequence>
<protein>
    <submittedName>
        <fullName evidence="3">Uncharacterized protein LOC106774652</fullName>
    </submittedName>
</protein>
<evidence type="ECO:0000313" key="2">
    <source>
        <dbReference type="Proteomes" id="UP000087766"/>
    </source>
</evidence>
<name>A0A1S3VG42_VIGRR</name>
<dbReference type="KEGG" id="vra:106774652"/>
<proteinExistence type="predicted"/>
<dbReference type="PANTHER" id="PTHR47266">
    <property type="entry name" value="ENDONUCLEASE-RELATED"/>
    <property type="match status" value="1"/>
</dbReference>
<dbReference type="STRING" id="3916.A0A1S3VG42"/>
<dbReference type="InterPro" id="IPR052160">
    <property type="entry name" value="Gypsy_RT_Integrase-like"/>
</dbReference>
<dbReference type="AlphaFoldDB" id="A0A1S3VG42"/>
<dbReference type="OrthoDB" id="1723222at2759"/>
<keyword evidence="2" id="KW-1185">Reference proteome</keyword>
<dbReference type="InterPro" id="IPR036397">
    <property type="entry name" value="RNaseH_sf"/>
</dbReference>